<feature type="compositionally biased region" description="Basic and acidic residues" evidence="1">
    <location>
        <begin position="69"/>
        <end position="78"/>
    </location>
</feature>
<dbReference type="AlphaFoldDB" id="A0AAV4GUK4"/>
<evidence type="ECO:0000256" key="2">
    <source>
        <dbReference type="SAM" id="Phobius"/>
    </source>
</evidence>
<evidence type="ECO:0000313" key="4">
    <source>
        <dbReference type="Proteomes" id="UP000762676"/>
    </source>
</evidence>
<feature type="region of interest" description="Disordered" evidence="1">
    <location>
        <begin position="1"/>
        <end position="109"/>
    </location>
</feature>
<feature type="compositionally biased region" description="Polar residues" evidence="1">
    <location>
        <begin position="49"/>
        <end position="68"/>
    </location>
</feature>
<gene>
    <name evidence="3" type="ORF">ElyMa_004282300</name>
</gene>
<keyword evidence="2" id="KW-0472">Membrane</keyword>
<reference evidence="3 4" key="1">
    <citation type="journal article" date="2021" name="Elife">
        <title>Chloroplast acquisition without the gene transfer in kleptoplastic sea slugs, Plakobranchus ocellatus.</title>
        <authorList>
            <person name="Maeda T."/>
            <person name="Takahashi S."/>
            <person name="Yoshida T."/>
            <person name="Shimamura S."/>
            <person name="Takaki Y."/>
            <person name="Nagai Y."/>
            <person name="Toyoda A."/>
            <person name="Suzuki Y."/>
            <person name="Arimoto A."/>
            <person name="Ishii H."/>
            <person name="Satoh N."/>
            <person name="Nishiyama T."/>
            <person name="Hasebe M."/>
            <person name="Maruyama T."/>
            <person name="Minagawa J."/>
            <person name="Obokata J."/>
            <person name="Shigenobu S."/>
        </authorList>
    </citation>
    <scope>NUCLEOTIDE SEQUENCE [LARGE SCALE GENOMIC DNA]</scope>
</reference>
<evidence type="ECO:0000313" key="3">
    <source>
        <dbReference type="EMBL" id="GFR89562.1"/>
    </source>
</evidence>
<name>A0AAV4GUK4_9GAST</name>
<keyword evidence="4" id="KW-1185">Reference proteome</keyword>
<dbReference type="Proteomes" id="UP000762676">
    <property type="component" value="Unassembled WGS sequence"/>
</dbReference>
<organism evidence="3 4">
    <name type="scientific">Elysia marginata</name>
    <dbReference type="NCBI Taxonomy" id="1093978"/>
    <lineage>
        <taxon>Eukaryota</taxon>
        <taxon>Metazoa</taxon>
        <taxon>Spiralia</taxon>
        <taxon>Lophotrochozoa</taxon>
        <taxon>Mollusca</taxon>
        <taxon>Gastropoda</taxon>
        <taxon>Heterobranchia</taxon>
        <taxon>Euthyneura</taxon>
        <taxon>Panpulmonata</taxon>
        <taxon>Sacoglossa</taxon>
        <taxon>Placobranchoidea</taxon>
        <taxon>Plakobranchidae</taxon>
        <taxon>Elysia</taxon>
    </lineage>
</organism>
<protein>
    <submittedName>
        <fullName evidence="3">Uncharacterized protein</fullName>
    </submittedName>
</protein>
<proteinExistence type="predicted"/>
<accession>A0AAV4GUK4</accession>
<feature type="transmembrane region" description="Helical" evidence="2">
    <location>
        <begin position="138"/>
        <end position="161"/>
    </location>
</feature>
<keyword evidence="2" id="KW-0812">Transmembrane</keyword>
<evidence type="ECO:0000256" key="1">
    <source>
        <dbReference type="SAM" id="MobiDB-lite"/>
    </source>
</evidence>
<sequence length="215" mass="23696">MERAKQRKEDKENILEKSGAMGKTRKEIISGASEENASFLNKALEHDNPSSSPSTEASLRKSSQSGDPNRTKNLKDSNPKCLDQASEPAGKHSTTTTINTTSSSISTSTPCKLAGLSKSCSLGNPVSESTRWRSGMPAWFFVLCSVSLLSLMAVSLAWTYVSYSSALSAMEDRLLKLELAQLDYSDRIEVLVTREVDRRLKDVQHQVWECCINNN</sequence>
<comment type="caution">
    <text evidence="3">The sequence shown here is derived from an EMBL/GenBank/DDBJ whole genome shotgun (WGS) entry which is preliminary data.</text>
</comment>
<feature type="compositionally biased region" description="Basic and acidic residues" evidence="1">
    <location>
        <begin position="1"/>
        <end position="15"/>
    </location>
</feature>
<keyword evidence="2" id="KW-1133">Transmembrane helix</keyword>
<dbReference type="EMBL" id="BMAT01008630">
    <property type="protein sequence ID" value="GFR89562.1"/>
    <property type="molecule type" value="Genomic_DNA"/>
</dbReference>
<feature type="compositionally biased region" description="Low complexity" evidence="1">
    <location>
        <begin position="93"/>
        <end position="109"/>
    </location>
</feature>